<evidence type="ECO:0000313" key="1">
    <source>
        <dbReference type="EMBL" id="ANY69095.1"/>
    </source>
</evidence>
<evidence type="ECO:0008006" key="2">
    <source>
        <dbReference type="Google" id="ProtNLM"/>
    </source>
</evidence>
<gene>
    <name evidence="1" type="ORF">BBD42_23375</name>
</gene>
<protein>
    <recommendedName>
        <fullName evidence="2">Ferric siderophore reductase C-terminal domain-containing protein</fullName>
    </recommendedName>
</protein>
<dbReference type="AlphaFoldDB" id="A0A1B2DN07"/>
<proteinExistence type="predicted"/>
<sequence length="241" mass="27588">MEEAYPFSAAELLDPAKCSHIMKLQSRQLGDPGDIVVGTLFAKRYAVFFMGLLSAVSLFDCQLEASPAGVRFRIMNLAAMEYQATLAVCPWLSVLELEQRKVEVEYWTDRLLQHTEKILTAVSLHTGAKVSVMWSLISHYVQKCYAQLEHNTSIWQTEQRLQLIKADRHVLFQKRQGNPLDVSFKEFQHRQYGGSLVLLRRYCCLAYRLRREGQQVHGYCSTCPRISAEERLDLLNDGANA</sequence>
<name>A0A1B2DN07_9BACL</name>
<organism evidence="1">
    <name type="scientific">Paenibacillus sp. BIHB 4019</name>
    <dbReference type="NCBI Taxonomy" id="1870819"/>
    <lineage>
        <taxon>Bacteria</taxon>
        <taxon>Bacillati</taxon>
        <taxon>Bacillota</taxon>
        <taxon>Bacilli</taxon>
        <taxon>Bacillales</taxon>
        <taxon>Paenibacillaceae</taxon>
        <taxon>Paenibacillus</taxon>
    </lineage>
</organism>
<dbReference type="EMBL" id="CP016808">
    <property type="protein sequence ID" value="ANY69095.1"/>
    <property type="molecule type" value="Genomic_DNA"/>
</dbReference>
<accession>A0A1B2DN07</accession>
<reference evidence="1" key="1">
    <citation type="submission" date="2016-08" db="EMBL/GenBank/DDBJ databases">
        <title>Complete Genome Seqeunce of Paenibacillus sp. BIHB 4019 from tea rhizoplane.</title>
        <authorList>
            <person name="Thakur R."/>
            <person name="Swarnkar M.K."/>
            <person name="Gulati A."/>
        </authorList>
    </citation>
    <scope>NUCLEOTIDE SEQUENCE [LARGE SCALE GENOMIC DNA]</scope>
    <source>
        <strain evidence="1">BIHB4019</strain>
    </source>
</reference>